<reference evidence="8 9" key="1">
    <citation type="submission" date="2016-03" db="EMBL/GenBank/DDBJ databases">
        <authorList>
            <person name="Devillers H."/>
        </authorList>
    </citation>
    <scope>NUCLEOTIDE SEQUENCE [LARGE SCALE GENOMIC DNA]</scope>
    <source>
        <strain evidence="8">CBS 11717</strain>
    </source>
</reference>
<evidence type="ECO:0000256" key="5">
    <source>
        <dbReference type="ARBA" id="ARBA00023242"/>
    </source>
</evidence>
<keyword evidence="3" id="KW-0238">DNA-binding</keyword>
<evidence type="ECO:0000256" key="6">
    <source>
        <dbReference type="SAM" id="MobiDB-lite"/>
    </source>
</evidence>
<evidence type="ECO:0000313" key="9">
    <source>
        <dbReference type="Proteomes" id="UP000191024"/>
    </source>
</evidence>
<dbReference type="Proteomes" id="UP000191024">
    <property type="component" value="Chromosome G"/>
</dbReference>
<dbReference type="InterPro" id="IPR051089">
    <property type="entry name" value="prtT"/>
</dbReference>
<evidence type="ECO:0000313" key="8">
    <source>
        <dbReference type="EMBL" id="SCV01106.1"/>
    </source>
</evidence>
<keyword evidence="9" id="KW-1185">Reference proteome</keyword>
<feature type="region of interest" description="Disordered" evidence="6">
    <location>
        <begin position="100"/>
        <end position="134"/>
    </location>
</feature>
<dbReference type="PANTHER" id="PTHR31845:SF10">
    <property type="entry name" value="ZN(II)2CYS6 TRANSCRIPTION FACTOR (EUROFUNG)"/>
    <property type="match status" value="1"/>
</dbReference>
<keyword evidence="4" id="KW-0804">Transcription</keyword>
<name>A0A1G4KA81_9SACH</name>
<dbReference type="Gene3D" id="4.10.240.10">
    <property type="entry name" value="Zn(2)-C6 fungal-type DNA-binding domain"/>
    <property type="match status" value="1"/>
</dbReference>
<keyword evidence="2" id="KW-0805">Transcription regulation</keyword>
<dbReference type="PROSITE" id="PS50048">
    <property type="entry name" value="ZN2_CY6_FUNGAL_2"/>
    <property type="match status" value="1"/>
</dbReference>
<proteinExistence type="predicted"/>
<gene>
    <name evidence="8" type="ORF">LAMI_0G09362G</name>
</gene>
<dbReference type="OrthoDB" id="4454541at2759"/>
<keyword evidence="5" id="KW-0539">Nucleus</keyword>
<dbReference type="CDD" id="cd00067">
    <property type="entry name" value="GAL4"/>
    <property type="match status" value="1"/>
</dbReference>
<dbReference type="PROSITE" id="PS00463">
    <property type="entry name" value="ZN2_CY6_FUNGAL_1"/>
    <property type="match status" value="1"/>
</dbReference>
<dbReference type="AlphaFoldDB" id="A0A1G4KA81"/>
<dbReference type="SUPFAM" id="SSF57701">
    <property type="entry name" value="Zn2/Cys6 DNA-binding domain"/>
    <property type="match status" value="1"/>
</dbReference>
<sequence>MSGAPPRDTNVQCKGKGLERLNALVIGVPLDDPRVREPTTLDMCTSGKQKRNTFACTNCHAQKAKCVPLDPRDIYGKACVRCAKRNKLCTFDLSRRTRRRKHEGEFVKSSGSSKSTPAPHGLVSSPHGSHSHEATSQIWMNTTEVNRNGLTTDSSSSWLYFELQGLLSSQREKLDILLTQLTTLNNKWSEIIKSSDVMSRKGDLIEQGIITYHEAQFRLDLYRSEISKRHRLPFVKIPENQTLDDLKTHEPILFATIMCVVSAMLNEDQSTVEKNIRIDDYALALVSNALLRVGETSLEMLRCLLVMCFWYNLPESSNKSRFHLFNYICCSLVRELLPSVRPRFLPTLNASDRSDREQEMYRQFFSKNQEYARLVLLAYMSAININIYLKQSIQNKWGPMQEIAYNALIEAASTHYLVHVHAADEILITFAKLNHVLEIIHIKLHEAEEDENENRIFVISPKKEQIIHRLEADLKDVFKGIPSERHRALAFYYSVDAYLHDWIFTSLMPKSVDKINREESSPKLIAAFRRFWESCMSALYEFMQLTPDLISSLPLFHISRIIYTVGMLLVRLRYITITVPAFSALKHSTSKSLSLVQQVSELLDRSAQLYPFNNFLTKMRYVVALFIQMYANKLMSFVDKNQQANLKETNKIVNTQVPDVQFQNSVNVLLNPSPPPKSVAMNNPLQPQEQELDDLAGYLADWDSLELGFNTLNDEFWADVFLSNA</sequence>
<evidence type="ECO:0000256" key="2">
    <source>
        <dbReference type="ARBA" id="ARBA00023015"/>
    </source>
</evidence>
<comment type="subcellular location">
    <subcellularLocation>
        <location evidence="1">Nucleus</location>
    </subcellularLocation>
</comment>
<dbReference type="InterPro" id="IPR001138">
    <property type="entry name" value="Zn2Cys6_DnaBD"/>
</dbReference>
<dbReference type="PANTHER" id="PTHR31845">
    <property type="entry name" value="FINGER DOMAIN PROTEIN, PUTATIVE-RELATED"/>
    <property type="match status" value="1"/>
</dbReference>
<dbReference type="EMBL" id="LT598469">
    <property type="protein sequence ID" value="SCV01106.1"/>
    <property type="molecule type" value="Genomic_DNA"/>
</dbReference>
<evidence type="ECO:0000256" key="1">
    <source>
        <dbReference type="ARBA" id="ARBA00004123"/>
    </source>
</evidence>
<dbReference type="InterPro" id="IPR036864">
    <property type="entry name" value="Zn2-C6_fun-type_DNA-bd_sf"/>
</dbReference>
<dbReference type="GO" id="GO:0008270">
    <property type="term" value="F:zinc ion binding"/>
    <property type="evidence" value="ECO:0007669"/>
    <property type="project" value="InterPro"/>
</dbReference>
<accession>A0A1G4KA81</accession>
<feature type="domain" description="Zn(2)-C6 fungal-type" evidence="7">
    <location>
        <begin position="55"/>
        <end position="91"/>
    </location>
</feature>
<evidence type="ECO:0000256" key="3">
    <source>
        <dbReference type="ARBA" id="ARBA00023125"/>
    </source>
</evidence>
<organism evidence="8 9">
    <name type="scientific">Lachancea mirantina</name>
    <dbReference type="NCBI Taxonomy" id="1230905"/>
    <lineage>
        <taxon>Eukaryota</taxon>
        <taxon>Fungi</taxon>
        <taxon>Dikarya</taxon>
        <taxon>Ascomycota</taxon>
        <taxon>Saccharomycotina</taxon>
        <taxon>Saccharomycetes</taxon>
        <taxon>Saccharomycetales</taxon>
        <taxon>Saccharomycetaceae</taxon>
        <taxon>Lachancea</taxon>
    </lineage>
</organism>
<dbReference type="GO" id="GO:0000981">
    <property type="term" value="F:DNA-binding transcription factor activity, RNA polymerase II-specific"/>
    <property type="evidence" value="ECO:0007669"/>
    <property type="project" value="InterPro"/>
</dbReference>
<dbReference type="GO" id="GO:0000976">
    <property type="term" value="F:transcription cis-regulatory region binding"/>
    <property type="evidence" value="ECO:0007669"/>
    <property type="project" value="TreeGrafter"/>
</dbReference>
<evidence type="ECO:0000256" key="4">
    <source>
        <dbReference type="ARBA" id="ARBA00023163"/>
    </source>
</evidence>
<dbReference type="SMART" id="SM00066">
    <property type="entry name" value="GAL4"/>
    <property type="match status" value="1"/>
</dbReference>
<dbReference type="GO" id="GO:0005634">
    <property type="term" value="C:nucleus"/>
    <property type="evidence" value="ECO:0007669"/>
    <property type="project" value="UniProtKB-SubCell"/>
</dbReference>
<evidence type="ECO:0000259" key="7">
    <source>
        <dbReference type="PROSITE" id="PS50048"/>
    </source>
</evidence>
<protein>
    <submittedName>
        <fullName evidence="8">LAMI_0G09362g1_1</fullName>
    </submittedName>
</protein>